<proteinExistence type="predicted"/>
<dbReference type="EMBL" id="BMCM01000009">
    <property type="protein sequence ID" value="GGD91127.1"/>
    <property type="molecule type" value="Genomic_DNA"/>
</dbReference>
<protein>
    <recommendedName>
        <fullName evidence="3">Secreted protein</fullName>
    </recommendedName>
</protein>
<reference evidence="2" key="1">
    <citation type="journal article" date="2019" name="Int. J. Syst. Evol. Microbiol.">
        <title>The Global Catalogue of Microorganisms (GCM) 10K type strain sequencing project: providing services to taxonomists for standard genome sequencing and annotation.</title>
        <authorList>
            <consortium name="The Broad Institute Genomics Platform"/>
            <consortium name="The Broad Institute Genome Sequencing Center for Infectious Disease"/>
            <person name="Wu L."/>
            <person name="Ma J."/>
        </authorList>
    </citation>
    <scope>NUCLEOTIDE SEQUENCE [LARGE SCALE GENOMIC DNA]</scope>
    <source>
        <strain evidence="2">CCM 7640</strain>
    </source>
</reference>
<name>A0ABQ1S2K0_9MICO</name>
<sequence length="104" mass="11426">MAHPLVVMVRERRVAMVPVLLVAMARELRVVMAREPRAVRAATRGATAHRVAMTAVPAAADFRSVLVPVVTDRTARATTVRATMTPRSPRTSRPTICIRRRATS</sequence>
<evidence type="ECO:0000313" key="2">
    <source>
        <dbReference type="Proteomes" id="UP000629365"/>
    </source>
</evidence>
<evidence type="ECO:0000313" key="1">
    <source>
        <dbReference type="EMBL" id="GGD91127.1"/>
    </source>
</evidence>
<organism evidence="1 2">
    <name type="scientific">Microbacterium murale</name>
    <dbReference type="NCBI Taxonomy" id="1081040"/>
    <lineage>
        <taxon>Bacteria</taxon>
        <taxon>Bacillati</taxon>
        <taxon>Actinomycetota</taxon>
        <taxon>Actinomycetes</taxon>
        <taxon>Micrococcales</taxon>
        <taxon>Microbacteriaceae</taxon>
        <taxon>Microbacterium</taxon>
    </lineage>
</organism>
<comment type="caution">
    <text evidence="1">The sequence shown here is derived from an EMBL/GenBank/DDBJ whole genome shotgun (WGS) entry which is preliminary data.</text>
</comment>
<accession>A0ABQ1S2K0</accession>
<dbReference type="Proteomes" id="UP000629365">
    <property type="component" value="Unassembled WGS sequence"/>
</dbReference>
<evidence type="ECO:0008006" key="3">
    <source>
        <dbReference type="Google" id="ProtNLM"/>
    </source>
</evidence>
<keyword evidence="2" id="KW-1185">Reference proteome</keyword>
<gene>
    <name evidence="1" type="ORF">GCM10007269_37130</name>
</gene>